<keyword evidence="3" id="KW-1185">Reference proteome</keyword>
<sequence>MVITLLLVVGFLIVGCSGGGGNDTAEGDLELTLEELAQYNGKDGNPAYVAVDGVVYDVSESSRWADGEHNGFEAGNDLTEEIKNVSPHGTSTLSRMPVVGKIVE</sequence>
<evidence type="ECO:0000313" key="2">
    <source>
        <dbReference type="EMBL" id="QSX09643.1"/>
    </source>
</evidence>
<evidence type="ECO:0000259" key="1">
    <source>
        <dbReference type="SMART" id="SM01117"/>
    </source>
</evidence>
<dbReference type="AlphaFoldDB" id="A0A974XH00"/>
<dbReference type="Pfam" id="PF00173">
    <property type="entry name" value="Cyt-b5"/>
    <property type="match status" value="1"/>
</dbReference>
<proteinExistence type="predicted"/>
<accession>A0A974XH00</accession>
<dbReference type="InterPro" id="IPR001199">
    <property type="entry name" value="Cyt_B5-like_heme/steroid-bd"/>
</dbReference>
<dbReference type="Proteomes" id="UP000663499">
    <property type="component" value="Chromosome"/>
</dbReference>
<organism evidence="2 3">
    <name type="scientific">Alkalibacter rhizosphaerae</name>
    <dbReference type="NCBI Taxonomy" id="2815577"/>
    <lineage>
        <taxon>Bacteria</taxon>
        <taxon>Bacillati</taxon>
        <taxon>Bacillota</taxon>
        <taxon>Clostridia</taxon>
        <taxon>Eubacteriales</taxon>
        <taxon>Eubacteriaceae</taxon>
        <taxon>Alkalibacter</taxon>
    </lineage>
</organism>
<dbReference type="EMBL" id="CP071444">
    <property type="protein sequence ID" value="QSX09643.1"/>
    <property type="molecule type" value="Genomic_DNA"/>
</dbReference>
<protein>
    <recommendedName>
        <fullName evidence="1">Cytochrome b5 heme-binding domain-containing protein</fullName>
    </recommendedName>
</protein>
<gene>
    <name evidence="2" type="ORF">J0B03_02985</name>
</gene>
<feature type="domain" description="Cytochrome b5 heme-binding" evidence="1">
    <location>
        <begin position="31"/>
        <end position="103"/>
    </location>
</feature>
<name>A0A974XH00_9FIRM</name>
<dbReference type="InterPro" id="IPR036400">
    <property type="entry name" value="Cyt_B5-like_heme/steroid_sf"/>
</dbReference>
<dbReference type="Gene3D" id="3.10.120.10">
    <property type="entry name" value="Cytochrome b5-like heme/steroid binding domain"/>
    <property type="match status" value="1"/>
</dbReference>
<dbReference type="SUPFAM" id="SSF55856">
    <property type="entry name" value="Cytochrome b5-like heme/steroid binding domain"/>
    <property type="match status" value="1"/>
</dbReference>
<reference evidence="2" key="1">
    <citation type="submission" date="2021-03" db="EMBL/GenBank/DDBJ databases">
        <title>Alkalibacter marinus sp. nov., isolated from tidal flat sediment.</title>
        <authorList>
            <person name="Namirimu T."/>
            <person name="Yang J.-A."/>
            <person name="Yang S.-H."/>
            <person name="Kim Y.-J."/>
            <person name="Kwon K.K."/>
        </authorList>
    </citation>
    <scope>NUCLEOTIDE SEQUENCE</scope>
    <source>
        <strain evidence="2">ES005</strain>
    </source>
</reference>
<dbReference type="SMART" id="SM01117">
    <property type="entry name" value="Cyt-b5"/>
    <property type="match status" value="1"/>
</dbReference>
<dbReference type="KEGG" id="alka:J0B03_02985"/>
<evidence type="ECO:0000313" key="3">
    <source>
        <dbReference type="Proteomes" id="UP000663499"/>
    </source>
</evidence>